<dbReference type="AlphaFoldDB" id="A0A0E0NEF6"/>
<name>A0A0E0NEF6_ORYRU</name>
<dbReference type="Proteomes" id="UP000008022">
    <property type="component" value="Unassembled WGS sequence"/>
</dbReference>
<dbReference type="EnsemblPlants" id="ORUFI02G16100.1">
    <property type="protein sequence ID" value="ORUFI02G16100.1"/>
    <property type="gene ID" value="ORUFI02G16100"/>
</dbReference>
<dbReference type="Gramene" id="ORUFI02G16100.1">
    <property type="protein sequence ID" value="ORUFI02G16100.1"/>
    <property type="gene ID" value="ORUFI02G16100"/>
</dbReference>
<evidence type="ECO:0000313" key="1">
    <source>
        <dbReference type="EnsemblPlants" id="ORUFI02G16100.1"/>
    </source>
</evidence>
<sequence length="160" mass="16722">MRLMPLTHSSTLDAEVASKWISLPVTVSTIRISCSSLPVLMILLFLLLNAALGPARASLQATFLRRVAPHVSTPDRIIRTALRCGGPRPPRVCFVSSSPASTWARATWSSSHSSVALFDLPLLLATDSAVSLPASAAPPRDTSALHASSLPAAAACISGV</sequence>
<reference evidence="2" key="1">
    <citation type="submission" date="2013-06" db="EMBL/GenBank/DDBJ databases">
        <authorList>
            <person name="Zhao Q."/>
        </authorList>
    </citation>
    <scope>NUCLEOTIDE SEQUENCE</scope>
    <source>
        <strain evidence="2">cv. W1943</strain>
    </source>
</reference>
<evidence type="ECO:0000313" key="2">
    <source>
        <dbReference type="Proteomes" id="UP000008022"/>
    </source>
</evidence>
<accession>A0A0E0NEF6</accession>
<dbReference type="HOGENOM" id="CLU_140010_0_0_1"/>
<keyword evidence="2" id="KW-1185">Reference proteome</keyword>
<organism evidence="1 2">
    <name type="scientific">Oryza rufipogon</name>
    <name type="common">Brownbeard rice</name>
    <name type="synonym">Asian wild rice</name>
    <dbReference type="NCBI Taxonomy" id="4529"/>
    <lineage>
        <taxon>Eukaryota</taxon>
        <taxon>Viridiplantae</taxon>
        <taxon>Streptophyta</taxon>
        <taxon>Embryophyta</taxon>
        <taxon>Tracheophyta</taxon>
        <taxon>Spermatophyta</taxon>
        <taxon>Magnoliopsida</taxon>
        <taxon>Liliopsida</taxon>
        <taxon>Poales</taxon>
        <taxon>Poaceae</taxon>
        <taxon>BOP clade</taxon>
        <taxon>Oryzoideae</taxon>
        <taxon>Oryzeae</taxon>
        <taxon>Oryzinae</taxon>
        <taxon>Oryza</taxon>
    </lineage>
</organism>
<protein>
    <submittedName>
        <fullName evidence="1">Uncharacterized protein</fullName>
    </submittedName>
</protein>
<reference evidence="1" key="2">
    <citation type="submission" date="2015-06" db="UniProtKB">
        <authorList>
            <consortium name="EnsemblPlants"/>
        </authorList>
    </citation>
    <scope>IDENTIFICATION</scope>
</reference>
<proteinExistence type="predicted"/>